<evidence type="ECO:0000256" key="4">
    <source>
        <dbReference type="ARBA" id="ARBA00022803"/>
    </source>
</evidence>
<dbReference type="Pfam" id="PF23892">
    <property type="entry name" value="Ig_CycH"/>
    <property type="match status" value="1"/>
</dbReference>
<dbReference type="GO" id="GO:0005886">
    <property type="term" value="C:plasma membrane"/>
    <property type="evidence" value="ECO:0007669"/>
    <property type="project" value="TreeGrafter"/>
</dbReference>
<dbReference type="InterPro" id="IPR056413">
    <property type="entry name" value="TPR_CcmH_CycH"/>
</dbReference>
<dbReference type="PANTHER" id="PTHR47870">
    <property type="entry name" value="CYTOCHROME C-TYPE BIOGENESIS PROTEIN CCMH"/>
    <property type="match status" value="1"/>
</dbReference>
<dbReference type="InterPro" id="IPR019734">
    <property type="entry name" value="TPR_rpt"/>
</dbReference>
<dbReference type="AlphaFoldDB" id="A0A839IMF2"/>
<accession>A0A839IMF2</accession>
<feature type="domain" description="Cytochrome c-type biogenesis protein H TPR" evidence="8">
    <location>
        <begin position="138"/>
        <end position="260"/>
    </location>
</feature>
<dbReference type="RefSeq" id="WP_182807475.1">
    <property type="nucleotide sequence ID" value="NZ_JACJFM010000003.1"/>
</dbReference>
<protein>
    <submittedName>
        <fullName evidence="9">C-type cytochrome biogenesis protein CcmI</fullName>
    </submittedName>
</protein>
<feature type="domain" description="Cytochrome c-type biogenesis protein H Ig-like" evidence="7">
    <location>
        <begin position="292"/>
        <end position="399"/>
    </location>
</feature>
<keyword evidence="10" id="KW-1185">Reference proteome</keyword>
<dbReference type="Pfam" id="PF23914">
    <property type="entry name" value="TPR_CcmH_CycH"/>
    <property type="match status" value="1"/>
</dbReference>
<dbReference type="PROSITE" id="PS50005">
    <property type="entry name" value="TPR"/>
    <property type="match status" value="1"/>
</dbReference>
<dbReference type="Gene3D" id="1.25.40.10">
    <property type="entry name" value="Tetratricopeptide repeat domain"/>
    <property type="match status" value="1"/>
</dbReference>
<evidence type="ECO:0000313" key="10">
    <source>
        <dbReference type="Proteomes" id="UP000565262"/>
    </source>
</evidence>
<reference evidence="9 10" key="1">
    <citation type="submission" date="2020-08" db="EMBL/GenBank/DDBJ databases">
        <title>Oceanospirillum sp. nov. isolated from marine sediment.</title>
        <authorList>
            <person name="Ji X."/>
        </authorList>
    </citation>
    <scope>NUCLEOTIDE SEQUENCE [LARGE SCALE GENOMIC DNA]</scope>
    <source>
        <strain evidence="9 10">D5</strain>
    </source>
</reference>
<keyword evidence="6" id="KW-1133">Transmembrane helix</keyword>
<keyword evidence="6" id="KW-0812">Transmembrane</keyword>
<keyword evidence="4 5" id="KW-0802">TPR repeat</keyword>
<dbReference type="Proteomes" id="UP000565262">
    <property type="component" value="Unassembled WGS sequence"/>
</dbReference>
<feature type="transmembrane region" description="Helical" evidence="6">
    <location>
        <begin position="97"/>
        <end position="116"/>
    </location>
</feature>
<dbReference type="EMBL" id="JACJFM010000003">
    <property type="protein sequence ID" value="MBB1485689.1"/>
    <property type="molecule type" value="Genomic_DNA"/>
</dbReference>
<evidence type="ECO:0000259" key="7">
    <source>
        <dbReference type="Pfam" id="PF23892"/>
    </source>
</evidence>
<evidence type="ECO:0000256" key="2">
    <source>
        <dbReference type="ARBA" id="ARBA00022737"/>
    </source>
</evidence>
<dbReference type="GO" id="GO:0030313">
    <property type="term" value="C:cell envelope"/>
    <property type="evidence" value="ECO:0007669"/>
    <property type="project" value="UniProtKB-SubCell"/>
</dbReference>
<organism evidence="9 10">
    <name type="scientific">Oceanospirillum sediminis</name>
    <dbReference type="NCBI Taxonomy" id="2760088"/>
    <lineage>
        <taxon>Bacteria</taxon>
        <taxon>Pseudomonadati</taxon>
        <taxon>Pseudomonadota</taxon>
        <taxon>Gammaproteobacteria</taxon>
        <taxon>Oceanospirillales</taxon>
        <taxon>Oceanospirillaceae</taxon>
        <taxon>Oceanospirillum</taxon>
    </lineage>
</organism>
<feature type="repeat" description="TPR" evidence="5">
    <location>
        <begin position="156"/>
        <end position="189"/>
    </location>
</feature>
<evidence type="ECO:0000313" key="9">
    <source>
        <dbReference type="EMBL" id="MBB1485689.1"/>
    </source>
</evidence>
<evidence type="ECO:0000259" key="8">
    <source>
        <dbReference type="Pfam" id="PF23914"/>
    </source>
</evidence>
<evidence type="ECO:0000256" key="5">
    <source>
        <dbReference type="PROSITE-ProRule" id="PRU00339"/>
    </source>
</evidence>
<feature type="transmembrane region" description="Helical" evidence="6">
    <location>
        <begin position="6"/>
        <end position="24"/>
    </location>
</feature>
<keyword evidence="3" id="KW-0201">Cytochrome c-type biogenesis</keyword>
<keyword evidence="6" id="KW-0472">Membrane</keyword>
<dbReference type="InterPro" id="IPR051263">
    <property type="entry name" value="C-type_cytochrome_biogenesis"/>
</dbReference>
<dbReference type="NCBIfam" id="TIGR03142">
    <property type="entry name" value="cytochro_ccmI"/>
    <property type="match status" value="1"/>
</dbReference>
<comment type="caution">
    <text evidence="9">The sequence shown here is derived from an EMBL/GenBank/DDBJ whole genome shotgun (WGS) entry which is preliminary data.</text>
</comment>
<dbReference type="InterPro" id="IPR011990">
    <property type="entry name" value="TPR-like_helical_dom_sf"/>
</dbReference>
<evidence type="ECO:0000256" key="3">
    <source>
        <dbReference type="ARBA" id="ARBA00022748"/>
    </source>
</evidence>
<dbReference type="GO" id="GO:0017004">
    <property type="term" value="P:cytochrome complex assembly"/>
    <property type="evidence" value="ECO:0007669"/>
    <property type="project" value="UniProtKB-KW"/>
</dbReference>
<keyword evidence="2" id="KW-0677">Repeat</keyword>
<gene>
    <name evidence="9" type="primary">ccmI</name>
    <name evidence="9" type="ORF">H4O21_03580</name>
</gene>
<dbReference type="PANTHER" id="PTHR47870:SF4">
    <property type="entry name" value="CYTOCHROME C-TYPE BIOGENESIS PROTEIN CYCH"/>
    <property type="match status" value="1"/>
</dbReference>
<dbReference type="InterPro" id="IPR056412">
    <property type="entry name" value="Ig_CycH"/>
</dbReference>
<dbReference type="InterPro" id="IPR017560">
    <property type="entry name" value="Cyt_c_biogenesis_CcmI"/>
</dbReference>
<proteinExistence type="predicted"/>
<sequence>MNTLWIGIAALTAMSAIFVLLPLVRKRNVTSELSESERTEQNVAMFRQRLSELENELTQGNLMPEQFEQMKSELEQTLLDDVGDKDAPVLRSTRPGWVLSLALAAMIATGSLGWYLTKGNAMALEMTMARQNGQVPSVAELTEKLEQTLAQNPDSAEGWYLLSRTYMNQGRFNDAARALENVIRLDRSAAALAQYAQALYFANQNQMNARIDQLLTEALALDPNEAAALGMRGIEAFEAGNYQQAIAFWQQSLPHITDQNSIAALNAGIAEAAKRLKASGVALDPALAGASITVEVSISDEMRANTSPEDTVFVFARAPQGGPPMPLAAARLTVADLPVQITLDDTMAVAPMARLSSAKEVNLVARVAKAGTPEPQPGDLQGLQGPFPVSHPETVRLIISDRIQ</sequence>
<dbReference type="SUPFAM" id="SSF48452">
    <property type="entry name" value="TPR-like"/>
    <property type="match status" value="1"/>
</dbReference>
<comment type="subcellular location">
    <subcellularLocation>
        <location evidence="1">Cell envelope</location>
    </subcellularLocation>
</comment>
<dbReference type="SMART" id="SM00028">
    <property type="entry name" value="TPR"/>
    <property type="match status" value="2"/>
</dbReference>
<name>A0A839IMF2_9GAMM</name>
<evidence type="ECO:0000256" key="6">
    <source>
        <dbReference type="SAM" id="Phobius"/>
    </source>
</evidence>
<evidence type="ECO:0000256" key="1">
    <source>
        <dbReference type="ARBA" id="ARBA00004196"/>
    </source>
</evidence>